<accession>A0A0E9T4S3</accession>
<sequence>MIQTGGVTLAQTLETSSVSFV</sequence>
<evidence type="ECO:0000313" key="1">
    <source>
        <dbReference type="EMBL" id="JAH47648.1"/>
    </source>
</evidence>
<protein>
    <submittedName>
        <fullName evidence="1">Uncharacterized protein</fullName>
    </submittedName>
</protein>
<reference evidence="1" key="1">
    <citation type="submission" date="2014-11" db="EMBL/GenBank/DDBJ databases">
        <authorList>
            <person name="Amaro Gonzalez C."/>
        </authorList>
    </citation>
    <scope>NUCLEOTIDE SEQUENCE</scope>
</reference>
<dbReference type="EMBL" id="GBXM01060929">
    <property type="protein sequence ID" value="JAH47648.1"/>
    <property type="molecule type" value="Transcribed_RNA"/>
</dbReference>
<organism evidence="1">
    <name type="scientific">Anguilla anguilla</name>
    <name type="common">European freshwater eel</name>
    <name type="synonym">Muraena anguilla</name>
    <dbReference type="NCBI Taxonomy" id="7936"/>
    <lineage>
        <taxon>Eukaryota</taxon>
        <taxon>Metazoa</taxon>
        <taxon>Chordata</taxon>
        <taxon>Craniata</taxon>
        <taxon>Vertebrata</taxon>
        <taxon>Euteleostomi</taxon>
        <taxon>Actinopterygii</taxon>
        <taxon>Neopterygii</taxon>
        <taxon>Teleostei</taxon>
        <taxon>Anguilliformes</taxon>
        <taxon>Anguillidae</taxon>
        <taxon>Anguilla</taxon>
    </lineage>
</organism>
<reference evidence="1" key="2">
    <citation type="journal article" date="2015" name="Fish Shellfish Immunol.">
        <title>Early steps in the European eel (Anguilla anguilla)-Vibrio vulnificus interaction in the gills: Role of the RtxA13 toxin.</title>
        <authorList>
            <person name="Callol A."/>
            <person name="Pajuelo D."/>
            <person name="Ebbesson L."/>
            <person name="Teles M."/>
            <person name="MacKenzie S."/>
            <person name="Amaro C."/>
        </authorList>
    </citation>
    <scope>NUCLEOTIDE SEQUENCE</scope>
</reference>
<dbReference type="AlphaFoldDB" id="A0A0E9T4S3"/>
<proteinExistence type="predicted"/>
<name>A0A0E9T4S3_ANGAN</name>